<dbReference type="SMART" id="SM00347">
    <property type="entry name" value="HTH_MARR"/>
    <property type="match status" value="1"/>
</dbReference>
<dbReference type="Gene3D" id="1.10.10.10">
    <property type="entry name" value="Winged helix-like DNA-binding domain superfamily/Winged helix DNA-binding domain"/>
    <property type="match status" value="1"/>
</dbReference>
<dbReference type="InterPro" id="IPR000835">
    <property type="entry name" value="HTH_MarR-typ"/>
</dbReference>
<name>A0A0M2GX12_9MICO</name>
<dbReference type="PATRIC" id="fig|92835.4.peg.3146"/>
<dbReference type="OrthoDB" id="9806864at2"/>
<sequence length="152" mass="16388">MADANPTPDDLLKLDNQVCFAIVTAARNVVSIYRPILEPLGLTHPQYLVMLALWESSPRTLRGLADELALEPATLSPLVKRLEAQGLVVRERNPVDERRLDLTLTADGAALRERALGVPPQVMRAVGLQAEALLALRDALAPFAGSAHVPAS</sequence>
<dbReference type="SUPFAM" id="SSF46785">
    <property type="entry name" value="Winged helix' DNA-binding domain"/>
    <property type="match status" value="1"/>
</dbReference>
<proteinExistence type="predicted"/>
<comment type="subcellular location">
    <subcellularLocation>
        <location evidence="1">Cytoplasm</location>
    </subcellularLocation>
</comment>
<protein>
    <submittedName>
        <fullName evidence="3">Organic hydroperoxide resistance transcriptional regulator</fullName>
    </submittedName>
</protein>
<evidence type="ECO:0000256" key="1">
    <source>
        <dbReference type="ARBA" id="ARBA00004496"/>
    </source>
</evidence>
<dbReference type="Pfam" id="PF01047">
    <property type="entry name" value="MarR"/>
    <property type="match status" value="1"/>
</dbReference>
<dbReference type="Proteomes" id="UP000033956">
    <property type="component" value="Unassembled WGS sequence"/>
</dbReference>
<dbReference type="GO" id="GO:0003700">
    <property type="term" value="F:DNA-binding transcription factor activity"/>
    <property type="evidence" value="ECO:0007669"/>
    <property type="project" value="InterPro"/>
</dbReference>
<organism evidence="3 4">
    <name type="scientific">Microbacterium terrae</name>
    <dbReference type="NCBI Taxonomy" id="69369"/>
    <lineage>
        <taxon>Bacteria</taxon>
        <taxon>Bacillati</taxon>
        <taxon>Actinomycetota</taxon>
        <taxon>Actinomycetes</taxon>
        <taxon>Micrococcales</taxon>
        <taxon>Microbacteriaceae</taxon>
        <taxon>Microbacterium</taxon>
    </lineage>
</organism>
<evidence type="ECO:0000313" key="4">
    <source>
        <dbReference type="Proteomes" id="UP000033956"/>
    </source>
</evidence>
<dbReference type="EMBL" id="JYIZ01000056">
    <property type="protein sequence ID" value="KJL38120.1"/>
    <property type="molecule type" value="Genomic_DNA"/>
</dbReference>
<dbReference type="GO" id="GO:0006950">
    <property type="term" value="P:response to stress"/>
    <property type="evidence" value="ECO:0007669"/>
    <property type="project" value="TreeGrafter"/>
</dbReference>
<dbReference type="STRING" id="92835.RS81_03118"/>
<reference evidence="3 4" key="1">
    <citation type="submission" date="2015-02" db="EMBL/GenBank/DDBJ databases">
        <title>Draft genome sequences of ten Microbacterium spp. with emphasis on heavy metal contaminated environments.</title>
        <authorList>
            <person name="Corretto E."/>
        </authorList>
    </citation>
    <scope>NUCLEOTIDE SEQUENCE [LARGE SCALE GENOMIC DNA]</scope>
    <source>
        <strain evidence="3 4">DSM 12510</strain>
    </source>
</reference>
<comment type="caution">
    <text evidence="3">The sequence shown here is derived from an EMBL/GenBank/DDBJ whole genome shotgun (WGS) entry which is preliminary data.</text>
</comment>
<dbReference type="PROSITE" id="PS50995">
    <property type="entry name" value="HTH_MARR_2"/>
    <property type="match status" value="1"/>
</dbReference>
<gene>
    <name evidence="3" type="primary">ohrR</name>
    <name evidence="3" type="ORF">RS81_03118</name>
</gene>
<dbReference type="PANTHER" id="PTHR33164:SF5">
    <property type="entry name" value="ORGANIC HYDROPEROXIDE RESISTANCE TRANSCRIPTIONAL REGULATOR"/>
    <property type="match status" value="1"/>
</dbReference>
<dbReference type="InterPro" id="IPR036388">
    <property type="entry name" value="WH-like_DNA-bd_sf"/>
</dbReference>
<evidence type="ECO:0000313" key="3">
    <source>
        <dbReference type="EMBL" id="KJL38120.1"/>
    </source>
</evidence>
<dbReference type="PANTHER" id="PTHR33164">
    <property type="entry name" value="TRANSCRIPTIONAL REGULATOR, MARR FAMILY"/>
    <property type="match status" value="1"/>
</dbReference>
<evidence type="ECO:0000259" key="2">
    <source>
        <dbReference type="PROSITE" id="PS50995"/>
    </source>
</evidence>
<feature type="domain" description="HTH marR-type" evidence="2">
    <location>
        <begin position="15"/>
        <end position="145"/>
    </location>
</feature>
<dbReference type="InterPro" id="IPR039422">
    <property type="entry name" value="MarR/SlyA-like"/>
</dbReference>
<dbReference type="GO" id="GO:0005737">
    <property type="term" value="C:cytoplasm"/>
    <property type="evidence" value="ECO:0007669"/>
    <property type="project" value="UniProtKB-SubCell"/>
</dbReference>
<accession>A0A0M2GX12</accession>
<dbReference type="AlphaFoldDB" id="A0A0M2GX12"/>
<dbReference type="RefSeq" id="WP_045277006.1">
    <property type="nucleotide sequence ID" value="NZ_BAAAUP010000013.1"/>
</dbReference>
<dbReference type="InterPro" id="IPR036390">
    <property type="entry name" value="WH_DNA-bd_sf"/>
</dbReference>
<keyword evidence="4" id="KW-1185">Reference proteome</keyword>